<evidence type="ECO:0000256" key="4">
    <source>
        <dbReference type="ARBA" id="ARBA00023136"/>
    </source>
</evidence>
<comment type="subcellular location">
    <subcellularLocation>
        <location evidence="1">Endomembrane system</location>
        <topology evidence="1">Multi-pass membrane protein</topology>
    </subcellularLocation>
</comment>
<protein>
    <recommendedName>
        <fullName evidence="6">DUF202 domain-containing protein</fullName>
    </recommendedName>
</protein>
<proteinExistence type="predicted"/>
<organism evidence="7 8">
    <name type="scientific">Methanooceanicella nereidis</name>
    <dbReference type="NCBI Taxonomy" id="2052831"/>
    <lineage>
        <taxon>Archaea</taxon>
        <taxon>Methanobacteriati</taxon>
        <taxon>Methanobacteriota</taxon>
        <taxon>Stenosarchaea group</taxon>
        <taxon>Methanomicrobia</taxon>
        <taxon>Methanocellales</taxon>
        <taxon>Methanocellaceae</taxon>
        <taxon>Methanooceanicella</taxon>
    </lineage>
</organism>
<keyword evidence="3 5" id="KW-1133">Transmembrane helix</keyword>
<keyword evidence="2 5" id="KW-0812">Transmembrane</keyword>
<evidence type="ECO:0000313" key="8">
    <source>
        <dbReference type="Proteomes" id="UP001320159"/>
    </source>
</evidence>
<sequence>MRALKCSHFYLRAVYLKVADVGPEHSEEEVKDQIKLAHERTFLAKERNLLANERTLSAWIRTGLSLVAVALALPRLLELSHWLWALRIIGVVFITTATVVFVIAYRSYSAINRKLTEEGVESTPTWVLKIVILALLLCNVLALLLLFQEQ</sequence>
<feature type="transmembrane region" description="Helical" evidence="5">
    <location>
        <begin position="58"/>
        <end position="77"/>
    </location>
</feature>
<accession>A0AAP2RC53</accession>
<name>A0AAP2RC53_9EURY</name>
<evidence type="ECO:0000313" key="7">
    <source>
        <dbReference type="EMBL" id="MCD1293567.1"/>
    </source>
</evidence>
<evidence type="ECO:0000256" key="5">
    <source>
        <dbReference type="SAM" id="Phobius"/>
    </source>
</evidence>
<reference evidence="7 8" key="1">
    <citation type="submission" date="2017-11" db="EMBL/GenBank/DDBJ databases">
        <title>Isolation and Characterization of Family Methanocellaceae Species from Potential Methane Hydrate Area Offshore Southwestern Taiwan.</title>
        <authorList>
            <person name="Zhang W.-L."/>
            <person name="Chen W.-C."/>
            <person name="Lai M.-C."/>
            <person name="Chen S.-C."/>
        </authorList>
    </citation>
    <scope>NUCLEOTIDE SEQUENCE [LARGE SCALE GENOMIC DNA]</scope>
    <source>
        <strain evidence="7 8">CWC-04</strain>
    </source>
</reference>
<evidence type="ECO:0000259" key="6">
    <source>
        <dbReference type="Pfam" id="PF02656"/>
    </source>
</evidence>
<keyword evidence="8" id="KW-1185">Reference proteome</keyword>
<dbReference type="InterPro" id="IPR003807">
    <property type="entry name" value="DUF202"/>
</dbReference>
<dbReference type="GO" id="GO:0012505">
    <property type="term" value="C:endomembrane system"/>
    <property type="evidence" value="ECO:0007669"/>
    <property type="project" value="UniProtKB-SubCell"/>
</dbReference>
<dbReference type="Pfam" id="PF02656">
    <property type="entry name" value="DUF202"/>
    <property type="match status" value="1"/>
</dbReference>
<dbReference type="Proteomes" id="UP001320159">
    <property type="component" value="Unassembled WGS sequence"/>
</dbReference>
<keyword evidence="4 5" id="KW-0472">Membrane</keyword>
<dbReference type="AlphaFoldDB" id="A0AAP2RC53"/>
<evidence type="ECO:0000256" key="2">
    <source>
        <dbReference type="ARBA" id="ARBA00022692"/>
    </source>
</evidence>
<comment type="caution">
    <text evidence="7">The sequence shown here is derived from an EMBL/GenBank/DDBJ whole genome shotgun (WGS) entry which is preliminary data.</text>
</comment>
<dbReference type="EMBL" id="PGCK01000001">
    <property type="protein sequence ID" value="MCD1293567.1"/>
    <property type="molecule type" value="Genomic_DNA"/>
</dbReference>
<feature type="domain" description="DUF202" evidence="6">
    <location>
        <begin position="47"/>
        <end position="110"/>
    </location>
</feature>
<feature type="transmembrane region" description="Helical" evidence="5">
    <location>
        <begin position="84"/>
        <end position="106"/>
    </location>
</feature>
<gene>
    <name evidence="7" type="ORF">CUJ83_00965</name>
</gene>
<evidence type="ECO:0000256" key="3">
    <source>
        <dbReference type="ARBA" id="ARBA00022989"/>
    </source>
</evidence>
<evidence type="ECO:0000256" key="1">
    <source>
        <dbReference type="ARBA" id="ARBA00004127"/>
    </source>
</evidence>
<feature type="transmembrane region" description="Helical" evidence="5">
    <location>
        <begin position="126"/>
        <end position="147"/>
    </location>
</feature>